<feature type="compositionally biased region" description="Basic and acidic residues" evidence="1">
    <location>
        <begin position="50"/>
        <end position="65"/>
    </location>
</feature>
<evidence type="ECO:0000313" key="2">
    <source>
        <dbReference type="EMBL" id="EGC32445.1"/>
    </source>
</evidence>
<feature type="compositionally biased region" description="Acidic residues" evidence="1">
    <location>
        <begin position="66"/>
        <end position="85"/>
    </location>
</feature>
<dbReference type="InParanoid" id="F0ZUC8"/>
<name>F0ZUC8_DICPU</name>
<accession>F0ZUC8</accession>
<protein>
    <submittedName>
        <fullName evidence="2">Uncharacterized protein</fullName>
    </submittedName>
</protein>
<dbReference type="OMA" id="GDDKMDN"/>
<feature type="compositionally biased region" description="Low complexity" evidence="1">
    <location>
        <begin position="7"/>
        <end position="22"/>
    </location>
</feature>
<dbReference type="GeneID" id="10508955"/>
<evidence type="ECO:0000256" key="1">
    <source>
        <dbReference type="SAM" id="MobiDB-lite"/>
    </source>
</evidence>
<dbReference type="EMBL" id="GL871192">
    <property type="protein sequence ID" value="EGC32445.1"/>
    <property type="molecule type" value="Genomic_DNA"/>
</dbReference>
<feature type="region of interest" description="Disordered" evidence="1">
    <location>
        <begin position="50"/>
        <end position="97"/>
    </location>
</feature>
<proteinExistence type="predicted"/>
<dbReference type="RefSeq" id="XP_003291017.1">
    <property type="nucleotide sequence ID" value="XM_003290969.1"/>
</dbReference>
<keyword evidence="3" id="KW-1185">Reference proteome</keyword>
<organism evidence="2 3">
    <name type="scientific">Dictyostelium purpureum</name>
    <name type="common">Slime mold</name>
    <dbReference type="NCBI Taxonomy" id="5786"/>
    <lineage>
        <taxon>Eukaryota</taxon>
        <taxon>Amoebozoa</taxon>
        <taxon>Evosea</taxon>
        <taxon>Eumycetozoa</taxon>
        <taxon>Dictyostelia</taxon>
        <taxon>Dictyosteliales</taxon>
        <taxon>Dictyosteliaceae</taxon>
        <taxon>Dictyostelium</taxon>
    </lineage>
</organism>
<reference evidence="3" key="1">
    <citation type="journal article" date="2011" name="Genome Biol.">
        <title>Comparative genomics of the social amoebae Dictyostelium discoideum and Dictyostelium purpureum.</title>
        <authorList>
            <consortium name="US DOE Joint Genome Institute (JGI-PGF)"/>
            <person name="Sucgang R."/>
            <person name="Kuo A."/>
            <person name="Tian X."/>
            <person name="Salerno W."/>
            <person name="Parikh A."/>
            <person name="Feasley C.L."/>
            <person name="Dalin E."/>
            <person name="Tu H."/>
            <person name="Huang E."/>
            <person name="Barry K."/>
            <person name="Lindquist E."/>
            <person name="Shapiro H."/>
            <person name="Bruce D."/>
            <person name="Schmutz J."/>
            <person name="Salamov A."/>
            <person name="Fey P."/>
            <person name="Gaudet P."/>
            <person name="Anjard C."/>
            <person name="Babu M.M."/>
            <person name="Basu S."/>
            <person name="Bushmanova Y."/>
            <person name="van der Wel H."/>
            <person name="Katoh-Kurasawa M."/>
            <person name="Dinh C."/>
            <person name="Coutinho P.M."/>
            <person name="Saito T."/>
            <person name="Elias M."/>
            <person name="Schaap P."/>
            <person name="Kay R.R."/>
            <person name="Henrissat B."/>
            <person name="Eichinger L."/>
            <person name="Rivero F."/>
            <person name="Putnam N.H."/>
            <person name="West C.M."/>
            <person name="Loomis W.F."/>
            <person name="Chisholm R.L."/>
            <person name="Shaulsky G."/>
            <person name="Strassmann J.E."/>
            <person name="Queller D.C."/>
            <person name="Kuspa A."/>
            <person name="Grigoriev I.V."/>
        </authorList>
    </citation>
    <scope>NUCLEOTIDE SEQUENCE [LARGE SCALE GENOMIC DNA]</scope>
    <source>
        <strain evidence="3">QSDP1</strain>
    </source>
</reference>
<feature type="compositionally biased region" description="Basic and acidic residues" evidence="1">
    <location>
        <begin position="86"/>
        <end position="97"/>
    </location>
</feature>
<sequence length="151" mass="17686">MGKNKLKVNLNNKSDTNTNTNNIYSLKNHPELGENNPALEMIKLANMSEIKKDELEPIEKYNIENKDDEDDEGMETDEDGDDKMDNDEKTEGKKLTHREKFLLKRKLKGEVVDLKQQRKKCKKTNFQQKKEKKLISKEIHEKVNATLKKKK</sequence>
<dbReference type="KEGG" id="dpp:DICPUDRAFT_81713"/>
<dbReference type="VEuPathDB" id="AmoebaDB:DICPUDRAFT_81713"/>
<dbReference type="AlphaFoldDB" id="F0ZUC8"/>
<dbReference type="Proteomes" id="UP000001064">
    <property type="component" value="Unassembled WGS sequence"/>
</dbReference>
<feature type="region of interest" description="Disordered" evidence="1">
    <location>
        <begin position="1"/>
        <end position="33"/>
    </location>
</feature>
<gene>
    <name evidence="2" type="ORF">DICPUDRAFT_81713</name>
</gene>
<evidence type="ECO:0000313" key="3">
    <source>
        <dbReference type="Proteomes" id="UP000001064"/>
    </source>
</evidence>